<evidence type="ECO:0000256" key="1">
    <source>
        <dbReference type="PROSITE-ProRule" id="PRU00473"/>
    </source>
</evidence>
<evidence type="ECO:0000313" key="5">
    <source>
        <dbReference type="Proteomes" id="UP001139971"/>
    </source>
</evidence>
<dbReference type="PANTHER" id="PTHR30329">
    <property type="entry name" value="STATOR ELEMENT OF FLAGELLAR MOTOR COMPLEX"/>
    <property type="match status" value="1"/>
</dbReference>
<organism evidence="4 5">
    <name type="scientific">Tahibacter soli</name>
    <dbReference type="NCBI Taxonomy" id="2983605"/>
    <lineage>
        <taxon>Bacteria</taxon>
        <taxon>Pseudomonadati</taxon>
        <taxon>Pseudomonadota</taxon>
        <taxon>Gammaproteobacteria</taxon>
        <taxon>Lysobacterales</taxon>
        <taxon>Rhodanobacteraceae</taxon>
        <taxon>Tahibacter</taxon>
    </lineage>
</organism>
<dbReference type="InterPro" id="IPR006665">
    <property type="entry name" value="OmpA-like"/>
</dbReference>
<dbReference type="CDD" id="cd07185">
    <property type="entry name" value="OmpA_C-like"/>
    <property type="match status" value="1"/>
</dbReference>
<dbReference type="GO" id="GO:0016020">
    <property type="term" value="C:membrane"/>
    <property type="evidence" value="ECO:0007669"/>
    <property type="project" value="UniProtKB-UniRule"/>
</dbReference>
<protein>
    <submittedName>
        <fullName evidence="4">OmpA family protein</fullName>
    </submittedName>
</protein>
<dbReference type="RefSeq" id="WP_263542285.1">
    <property type="nucleotide sequence ID" value="NZ_JAOVZO020000019.1"/>
</dbReference>
<sequence length="162" mass="18280">MKKALFALVVTLATCEFVVGCAPQKKPIAESFNASFEFRGVKFRSGSPDPGEPLEESLQSPASEQLRPLQYDSDALKQNPVFRMEVIGFTDDRECADQACYDLSTRRATLVHRWLIDHGVSPRCLEAPRGRGREVFIDDNRAEDGRQQNRRAEVNVVDFDCK</sequence>
<dbReference type="Pfam" id="PF00691">
    <property type="entry name" value="OmpA"/>
    <property type="match status" value="1"/>
</dbReference>
<dbReference type="PROSITE" id="PS51123">
    <property type="entry name" value="OMPA_2"/>
    <property type="match status" value="1"/>
</dbReference>
<keyword evidence="1" id="KW-0472">Membrane</keyword>
<proteinExistence type="predicted"/>
<accession>A0A9X4BL77</accession>
<dbReference type="Proteomes" id="UP001139971">
    <property type="component" value="Unassembled WGS sequence"/>
</dbReference>
<evidence type="ECO:0000259" key="3">
    <source>
        <dbReference type="PROSITE" id="PS51123"/>
    </source>
</evidence>
<dbReference type="InterPro" id="IPR050330">
    <property type="entry name" value="Bact_OuterMem_StrucFunc"/>
</dbReference>
<gene>
    <name evidence="4" type="ORF">OD750_021060</name>
</gene>
<feature type="domain" description="OmpA-like" evidence="3">
    <location>
        <begin position="30"/>
        <end position="160"/>
    </location>
</feature>
<keyword evidence="5" id="KW-1185">Reference proteome</keyword>
<name>A0A9X4BL77_9GAMM</name>
<feature type="region of interest" description="Disordered" evidence="2">
    <location>
        <begin position="45"/>
        <end position="65"/>
    </location>
</feature>
<dbReference type="Gene3D" id="3.30.1330.60">
    <property type="entry name" value="OmpA-like domain"/>
    <property type="match status" value="1"/>
</dbReference>
<evidence type="ECO:0000313" key="4">
    <source>
        <dbReference type="EMBL" id="MDC8015042.1"/>
    </source>
</evidence>
<dbReference type="InterPro" id="IPR036737">
    <property type="entry name" value="OmpA-like_sf"/>
</dbReference>
<evidence type="ECO:0000256" key="2">
    <source>
        <dbReference type="SAM" id="MobiDB-lite"/>
    </source>
</evidence>
<dbReference type="EMBL" id="JAOVZO020000019">
    <property type="protein sequence ID" value="MDC8015042.1"/>
    <property type="molecule type" value="Genomic_DNA"/>
</dbReference>
<comment type="caution">
    <text evidence="4">The sequence shown here is derived from an EMBL/GenBank/DDBJ whole genome shotgun (WGS) entry which is preliminary data.</text>
</comment>
<dbReference type="AlphaFoldDB" id="A0A9X4BL77"/>
<reference evidence="4" key="1">
    <citation type="submission" date="2023-02" db="EMBL/GenBank/DDBJ databases">
        <title>Tahibacter soli sp. nov. isolated from soil.</title>
        <authorList>
            <person name="Baek J.H."/>
            <person name="Lee J.K."/>
            <person name="Choi D.G."/>
            <person name="Jeon C.O."/>
        </authorList>
    </citation>
    <scope>NUCLEOTIDE SEQUENCE</scope>
    <source>
        <strain evidence="4">BL</strain>
    </source>
</reference>
<dbReference type="PANTHER" id="PTHR30329:SF21">
    <property type="entry name" value="LIPOPROTEIN YIAD-RELATED"/>
    <property type="match status" value="1"/>
</dbReference>
<dbReference type="SUPFAM" id="SSF103088">
    <property type="entry name" value="OmpA-like"/>
    <property type="match status" value="1"/>
</dbReference>